<gene>
    <name evidence="3" type="ORF">JAAARDRAFT_199099</name>
</gene>
<evidence type="ECO:0000313" key="4">
    <source>
        <dbReference type="Proteomes" id="UP000027265"/>
    </source>
</evidence>
<keyword evidence="1" id="KW-0175">Coiled coil</keyword>
<dbReference type="AlphaFoldDB" id="A0A067P9P0"/>
<evidence type="ECO:0000256" key="1">
    <source>
        <dbReference type="SAM" id="Coils"/>
    </source>
</evidence>
<feature type="region of interest" description="Disordered" evidence="2">
    <location>
        <begin position="433"/>
        <end position="488"/>
    </location>
</feature>
<name>A0A067P9P0_9AGAM</name>
<feature type="coiled-coil region" evidence="1">
    <location>
        <begin position="104"/>
        <end position="153"/>
    </location>
</feature>
<proteinExistence type="predicted"/>
<reference evidence="4" key="1">
    <citation type="journal article" date="2014" name="Proc. Natl. Acad. Sci. U.S.A.">
        <title>Extensive sampling of basidiomycete genomes demonstrates inadequacy of the white-rot/brown-rot paradigm for wood decay fungi.</title>
        <authorList>
            <person name="Riley R."/>
            <person name="Salamov A.A."/>
            <person name="Brown D.W."/>
            <person name="Nagy L.G."/>
            <person name="Floudas D."/>
            <person name="Held B.W."/>
            <person name="Levasseur A."/>
            <person name="Lombard V."/>
            <person name="Morin E."/>
            <person name="Otillar R."/>
            <person name="Lindquist E.A."/>
            <person name="Sun H."/>
            <person name="LaButti K.M."/>
            <person name="Schmutz J."/>
            <person name="Jabbour D."/>
            <person name="Luo H."/>
            <person name="Baker S.E."/>
            <person name="Pisabarro A.G."/>
            <person name="Walton J.D."/>
            <person name="Blanchette R.A."/>
            <person name="Henrissat B."/>
            <person name="Martin F."/>
            <person name="Cullen D."/>
            <person name="Hibbett D.S."/>
            <person name="Grigoriev I.V."/>
        </authorList>
    </citation>
    <scope>NUCLEOTIDE SEQUENCE [LARGE SCALE GENOMIC DNA]</scope>
    <source>
        <strain evidence="4">MUCL 33604</strain>
    </source>
</reference>
<dbReference type="Proteomes" id="UP000027265">
    <property type="component" value="Unassembled WGS sequence"/>
</dbReference>
<organism evidence="3 4">
    <name type="scientific">Jaapia argillacea MUCL 33604</name>
    <dbReference type="NCBI Taxonomy" id="933084"/>
    <lineage>
        <taxon>Eukaryota</taxon>
        <taxon>Fungi</taxon>
        <taxon>Dikarya</taxon>
        <taxon>Basidiomycota</taxon>
        <taxon>Agaricomycotina</taxon>
        <taxon>Agaricomycetes</taxon>
        <taxon>Agaricomycetidae</taxon>
        <taxon>Jaapiales</taxon>
        <taxon>Jaapiaceae</taxon>
        <taxon>Jaapia</taxon>
    </lineage>
</organism>
<protein>
    <submittedName>
        <fullName evidence="3">Uncharacterized protein</fullName>
    </submittedName>
</protein>
<dbReference type="InParanoid" id="A0A067P9P0"/>
<dbReference type="EMBL" id="KL197748">
    <property type="protein sequence ID" value="KDQ51454.1"/>
    <property type="molecule type" value="Genomic_DNA"/>
</dbReference>
<accession>A0A067P9P0</accession>
<feature type="compositionally biased region" description="Polar residues" evidence="2">
    <location>
        <begin position="444"/>
        <end position="463"/>
    </location>
</feature>
<evidence type="ECO:0000256" key="2">
    <source>
        <dbReference type="SAM" id="MobiDB-lite"/>
    </source>
</evidence>
<dbReference type="HOGENOM" id="CLU_037231_0_0_1"/>
<sequence>MAISAIVLDPLVLAPAPRPAMGTVNIAKGDLPRAPKRAADPLILVRMSLVLKITPIPLITIEERDRLDPIGCMSLAPKANPPGSTAKSDEARFHAHINAQAKSLRSSSDALRQLQANTACLEAQATSNEESAVLRANTVLADTQRRLKEAQARITTGVVVTPPVDLSEDDKETRQQLQPQAAMLLNRLMTLLQQSVGAMVTSPNLLLVVGVRTPRTSLPLHPKADGAMSMQLLCRKPLLVILPLLLSVRPQYYRQNVDRTMVERWGGVQPDHYSVPGVRARQEATCHNNDADIVCPIPFVQPDNFNNVREWLAYFEQSPGERPLGVPLESSLEQIDIIQVWLWINTAAAPLSREDCQLFSTSTLSLMWTPGTFANYRQANLCEEVFDITHFSGDPTSPDQVLEYWNDTGITLDQAAMFTQFYNYHSAAQAHPATRCPARRGTKASITDSTPTASTSGQRNPSTDIPRPLATDDPMGERVDYGDDNSTDGDISLSPKALALGQMGMALTAIAMVVGIIPPDPEGRIAPSLEPVVDTRSLVDDDHN</sequence>
<keyword evidence="4" id="KW-1185">Reference proteome</keyword>
<evidence type="ECO:0000313" key="3">
    <source>
        <dbReference type="EMBL" id="KDQ51454.1"/>
    </source>
</evidence>